<dbReference type="InterPro" id="IPR030976">
    <property type="entry name" value="Mod_pep_NH_fam"/>
</dbReference>
<evidence type="ECO:0000313" key="3">
    <source>
        <dbReference type="Proteomes" id="UP000788419"/>
    </source>
</evidence>
<organism evidence="2 3">
    <name type="scientific">Pseudoxanthomonas daejeonensis</name>
    <dbReference type="NCBI Taxonomy" id="266062"/>
    <lineage>
        <taxon>Bacteria</taxon>
        <taxon>Pseudomonadati</taxon>
        <taxon>Pseudomonadota</taxon>
        <taxon>Gammaproteobacteria</taxon>
        <taxon>Lysobacterales</taxon>
        <taxon>Lysobacteraceae</taxon>
        <taxon>Pseudoxanthomonas</taxon>
    </lineage>
</organism>
<reference evidence="2 3" key="1">
    <citation type="submission" date="2017-10" db="EMBL/GenBank/DDBJ databases">
        <title>Whole genome sequencing of members of genus Pseudoxanthomonas.</title>
        <authorList>
            <person name="Kumar S."/>
            <person name="Bansal K."/>
            <person name="Kaur A."/>
            <person name="Patil P."/>
            <person name="Sharma S."/>
            <person name="Patil P.B."/>
        </authorList>
    </citation>
    <scope>NUCLEOTIDE SEQUENCE [LARGE SCALE GENOMIC DNA]</scope>
    <source>
        <strain evidence="2 3">DSM 17801</strain>
    </source>
</reference>
<dbReference type="NCBIfam" id="TIGR04509">
    <property type="entry name" value="mod_pep_NH_fam"/>
    <property type="match status" value="1"/>
</dbReference>
<evidence type="ECO:0000256" key="1">
    <source>
        <dbReference type="SAM" id="MobiDB-lite"/>
    </source>
</evidence>
<name>A0ABQ6ZBF5_9GAMM</name>
<dbReference type="EMBL" id="PDWN01000001">
    <property type="protein sequence ID" value="KAF1697429.1"/>
    <property type="molecule type" value="Genomic_DNA"/>
</dbReference>
<accession>A0ABQ6ZBF5</accession>
<proteinExistence type="predicted"/>
<evidence type="ECO:0000313" key="2">
    <source>
        <dbReference type="EMBL" id="KAF1697429.1"/>
    </source>
</evidence>
<dbReference type="Proteomes" id="UP000788419">
    <property type="component" value="Unassembled WGS sequence"/>
</dbReference>
<protein>
    <submittedName>
        <fullName evidence="2">Modified peptide</fullName>
    </submittedName>
</protein>
<comment type="caution">
    <text evidence="2">The sequence shown here is derived from an EMBL/GenBank/DDBJ whole genome shotgun (WGS) entry which is preliminary data.</text>
</comment>
<feature type="region of interest" description="Disordered" evidence="1">
    <location>
        <begin position="1"/>
        <end position="22"/>
    </location>
</feature>
<sequence>MAKGKPMSDKIPGASPTPLPPDVAERLLDLLSTDDEFRQLFAKDPVSALLKAGYKPSDEDLKQLRSNMKVGSLASKDEIASGRDELKSSLTSLLCMHPIQLNAGSSGQKSE</sequence>
<gene>
    <name evidence="2" type="ORF">CSC65_00720</name>
</gene>
<keyword evidence="3" id="KW-1185">Reference proteome</keyword>